<evidence type="ECO:0000256" key="1">
    <source>
        <dbReference type="SAM" id="Coils"/>
    </source>
</evidence>
<dbReference type="Pfam" id="PF19343">
    <property type="entry name" value="HAM1_N"/>
    <property type="match status" value="2"/>
</dbReference>
<name>A0A8H7APS3_9EURO</name>
<accession>A0A8H7APS3</accession>
<evidence type="ECO:0000313" key="6">
    <source>
        <dbReference type="Proteomes" id="UP000606974"/>
    </source>
</evidence>
<evidence type="ECO:0000259" key="3">
    <source>
        <dbReference type="Pfam" id="PF14613"/>
    </source>
</evidence>
<dbReference type="Gene3D" id="3.15.10.10">
    <property type="entry name" value="Bactericidal permeability-increasing protein, domain 1"/>
    <property type="match status" value="1"/>
</dbReference>
<keyword evidence="6" id="KW-1185">Reference proteome</keyword>
<comment type="caution">
    <text evidence="5">The sequence shown here is derived from an EMBL/GenBank/DDBJ whole genome shotgun (WGS) entry which is preliminary data.</text>
</comment>
<dbReference type="SUPFAM" id="SSF55394">
    <property type="entry name" value="Bactericidal permeability-increasing protein, BPI"/>
    <property type="match status" value="1"/>
</dbReference>
<dbReference type="Proteomes" id="UP000606974">
    <property type="component" value="Unassembled WGS sequence"/>
</dbReference>
<evidence type="ECO:0000313" key="5">
    <source>
        <dbReference type="EMBL" id="KAF7508955.1"/>
    </source>
</evidence>
<evidence type="ECO:0000256" key="2">
    <source>
        <dbReference type="SAM" id="MobiDB-lite"/>
    </source>
</evidence>
<feature type="coiled-coil region" evidence="1">
    <location>
        <begin position="634"/>
        <end position="661"/>
    </location>
</feature>
<dbReference type="PANTHER" id="PTHR31138">
    <property type="entry name" value="CHROMOSOME 19, WHOLE GENOME SHOTGUN SEQUENCE"/>
    <property type="match status" value="1"/>
</dbReference>
<feature type="domain" description="HAM1-like C-terminal" evidence="3">
    <location>
        <begin position="596"/>
        <end position="657"/>
    </location>
</feature>
<gene>
    <name evidence="5" type="ORF">GJ744_008511</name>
</gene>
<proteinExistence type="predicted"/>
<dbReference type="PANTHER" id="PTHR31138:SF4">
    <property type="entry name" value="DUF5923 DOMAIN-CONTAINING PROTEIN"/>
    <property type="match status" value="1"/>
</dbReference>
<dbReference type="GO" id="GO:0008289">
    <property type="term" value="F:lipid binding"/>
    <property type="evidence" value="ECO:0007669"/>
    <property type="project" value="InterPro"/>
</dbReference>
<dbReference type="InterPro" id="IPR045967">
    <property type="entry name" value="HAM1-like_N"/>
</dbReference>
<feature type="region of interest" description="Disordered" evidence="2">
    <location>
        <begin position="189"/>
        <end position="216"/>
    </location>
</feature>
<dbReference type="OrthoDB" id="5407957at2759"/>
<dbReference type="InterPro" id="IPR027842">
    <property type="entry name" value="HAM1-like_C"/>
</dbReference>
<dbReference type="Pfam" id="PF14613">
    <property type="entry name" value="HAM1_C"/>
    <property type="match status" value="1"/>
</dbReference>
<dbReference type="AlphaFoldDB" id="A0A8H7APS3"/>
<reference evidence="5" key="1">
    <citation type="submission" date="2020-02" db="EMBL/GenBank/DDBJ databases">
        <authorList>
            <person name="Palmer J.M."/>
        </authorList>
    </citation>
    <scope>NUCLEOTIDE SEQUENCE</scope>
    <source>
        <strain evidence="5">EPUS1.4</strain>
        <tissue evidence="5">Thallus</tissue>
    </source>
</reference>
<dbReference type="EMBL" id="JAACFV010000047">
    <property type="protein sequence ID" value="KAF7508955.1"/>
    <property type="molecule type" value="Genomic_DNA"/>
</dbReference>
<organism evidence="5 6">
    <name type="scientific">Endocarpon pusillum</name>
    <dbReference type="NCBI Taxonomy" id="364733"/>
    <lineage>
        <taxon>Eukaryota</taxon>
        <taxon>Fungi</taxon>
        <taxon>Dikarya</taxon>
        <taxon>Ascomycota</taxon>
        <taxon>Pezizomycotina</taxon>
        <taxon>Eurotiomycetes</taxon>
        <taxon>Chaetothyriomycetidae</taxon>
        <taxon>Verrucariales</taxon>
        <taxon>Verrucariaceae</taxon>
        <taxon>Endocarpon</taxon>
    </lineage>
</organism>
<keyword evidence="1" id="KW-0175">Coiled coil</keyword>
<dbReference type="InterPro" id="IPR017943">
    <property type="entry name" value="Bactericidal_perm-incr_a/b_dom"/>
</dbReference>
<feature type="domain" description="HAM1-like N-terminal" evidence="4">
    <location>
        <begin position="220"/>
        <end position="580"/>
    </location>
</feature>
<evidence type="ECO:0000259" key="4">
    <source>
        <dbReference type="Pfam" id="PF19343"/>
    </source>
</evidence>
<protein>
    <recommendedName>
        <fullName evidence="7">Bactericidal permeability-increasing protein</fullName>
    </recommendedName>
</protein>
<feature type="domain" description="HAM1-like N-terminal" evidence="4">
    <location>
        <begin position="25"/>
        <end position="215"/>
    </location>
</feature>
<evidence type="ECO:0008006" key="7">
    <source>
        <dbReference type="Google" id="ProtNLM"/>
    </source>
</evidence>
<feature type="region of interest" description="Disordered" evidence="2">
    <location>
        <begin position="1"/>
        <end position="22"/>
    </location>
</feature>
<sequence length="743" mass="83662">MSSCCGFGRKSKNGDTEPLLPRYEDDTARQRTLHQKLHTYQMLRALSKGYMPSTEQTIINLRTLLASDVLNPNNKDLSQSGRRLVRSCREWLKQFIELLQHKNSNDRIQDFIWYLTKARVSLDLDDISQQASKAKAKADVSATYSSLRTVGSLLLTNKDFRIFVDDLSTIGRQILSDTAFSLSGAAEEAGKKLEPSEDQAQAVKGAGADDGVKTPTKNDVAHEAEEISKVLANGVGQVGKDTVASAKEHVSGEQKETLIHRLKQAINGLRKRTDYSDSVSTISKLIQRYAVLYSRAADATIATAQDDVYTNPALDRAVRNFWDLVSSFGNHEEWKKLEEDFKQVMGHAQKDPQFEHFMQDVGNSVQKMLTDPDFFDHADKKLNELREKASQLGDESDFKSDLETFFQQLRITLQSVFEDEDVSKMVVSTRKIVDTISPANSVTNPDLVMDSLNIFLPLLIRGVQNVPIPRLEVSIPEMDLLLENLIIEPGRTVNNTSFLPYRMIVTTRNDLDIRKAHSKRTVSSLTSLITVTINGLSISAQDLGFWIRVHAGSFFRFNDEGIASFALDERGIDLTLDLEVGRERLEQILTLRGVKVHIHKLDYALRKSKLSWLGWLFKPFLKQIIRRALEKTLAESIADALRAANRELVFARERLRATRIADPQDLATFIKAVITRLMPAEDPDVYTRVGVDAPDRGVFKNVYTPGSVVKLWHEEAMRAEEAVEDGGEQTGGWRNDIFDVAVY</sequence>